<name>A0ABS6SBW9_9SPHN</name>
<protein>
    <submittedName>
        <fullName evidence="2">Glutathione S-transferase family protein</fullName>
    </submittedName>
</protein>
<evidence type="ECO:0000259" key="1">
    <source>
        <dbReference type="PROSITE" id="PS50404"/>
    </source>
</evidence>
<dbReference type="CDD" id="cd03046">
    <property type="entry name" value="GST_N_GTT1_like"/>
    <property type="match status" value="1"/>
</dbReference>
<dbReference type="InterPro" id="IPR040079">
    <property type="entry name" value="Glutathione_S-Trfase"/>
</dbReference>
<keyword evidence="3" id="KW-1185">Reference proteome</keyword>
<proteinExistence type="predicted"/>
<dbReference type="InterPro" id="IPR004045">
    <property type="entry name" value="Glutathione_S-Trfase_N"/>
</dbReference>
<dbReference type="EMBL" id="JAGSPA010000001">
    <property type="protein sequence ID" value="MBV7255406.1"/>
    <property type="molecule type" value="Genomic_DNA"/>
</dbReference>
<dbReference type="PANTHER" id="PTHR44051:SF21">
    <property type="entry name" value="GLUTATHIONE S-TRANSFERASE FAMILY PROTEIN"/>
    <property type="match status" value="1"/>
</dbReference>
<dbReference type="RefSeq" id="WP_218443709.1">
    <property type="nucleotide sequence ID" value="NZ_JAGSPA010000001.1"/>
</dbReference>
<accession>A0ABS6SBW9</accession>
<gene>
    <name evidence="2" type="ORF">KCG44_01265</name>
</gene>
<sequence>MHVKPKLYHCQGARSFRPLWALEEMGLQYELIMVPFPPRVREEGWLDINPFGTIPAFFDNGEVMTESVAICHYLAERHGPTELSVSPNEKDYGRYLNWMYQADATMTFPQTIALRYRMFEPEKGLQQAGDDYTQWFFSRLKAAAEMLGDREFVAAERFTMADIAFGYALKLAAQLKLGAFPENVTAYWNGLKARGAYQAAMAKEAAK</sequence>
<dbReference type="Pfam" id="PF13409">
    <property type="entry name" value="GST_N_2"/>
    <property type="match status" value="1"/>
</dbReference>
<reference evidence="2 3" key="1">
    <citation type="submission" date="2021-04" db="EMBL/GenBank/DDBJ databases">
        <authorList>
            <person name="Pira H."/>
            <person name="Risdian C."/>
            <person name="Wink J."/>
        </authorList>
    </citation>
    <scope>NUCLEOTIDE SEQUENCE [LARGE SCALE GENOMIC DNA]</scope>
    <source>
        <strain evidence="2 3">WHA3</strain>
    </source>
</reference>
<dbReference type="Proteomes" id="UP000722336">
    <property type="component" value="Unassembled WGS sequence"/>
</dbReference>
<dbReference type="SFLD" id="SFLDS00019">
    <property type="entry name" value="Glutathione_Transferase_(cytos"/>
    <property type="match status" value="1"/>
</dbReference>
<dbReference type="SFLD" id="SFLDG01150">
    <property type="entry name" value="Main.1:_Beta-like"/>
    <property type="match status" value="1"/>
</dbReference>
<evidence type="ECO:0000313" key="2">
    <source>
        <dbReference type="EMBL" id="MBV7255406.1"/>
    </source>
</evidence>
<organism evidence="2 3">
    <name type="scientific">Pacificimonas pallii</name>
    <dbReference type="NCBI Taxonomy" id="2827236"/>
    <lineage>
        <taxon>Bacteria</taxon>
        <taxon>Pseudomonadati</taxon>
        <taxon>Pseudomonadota</taxon>
        <taxon>Alphaproteobacteria</taxon>
        <taxon>Sphingomonadales</taxon>
        <taxon>Sphingosinicellaceae</taxon>
        <taxon>Pacificimonas</taxon>
    </lineage>
</organism>
<dbReference type="PANTHER" id="PTHR44051">
    <property type="entry name" value="GLUTATHIONE S-TRANSFERASE-RELATED"/>
    <property type="match status" value="1"/>
</dbReference>
<dbReference type="SFLD" id="SFLDG00358">
    <property type="entry name" value="Main_(cytGST)"/>
    <property type="match status" value="1"/>
</dbReference>
<comment type="caution">
    <text evidence="2">The sequence shown here is derived from an EMBL/GenBank/DDBJ whole genome shotgun (WGS) entry which is preliminary data.</text>
</comment>
<evidence type="ECO:0000313" key="3">
    <source>
        <dbReference type="Proteomes" id="UP000722336"/>
    </source>
</evidence>
<feature type="domain" description="GST N-terminal" evidence="1">
    <location>
        <begin position="2"/>
        <end position="82"/>
    </location>
</feature>
<dbReference type="PROSITE" id="PS50404">
    <property type="entry name" value="GST_NTER"/>
    <property type="match status" value="1"/>
</dbReference>